<dbReference type="AlphaFoldDB" id="A0A165Z7K7"/>
<keyword evidence="2" id="KW-0732">Signal</keyword>
<accession>A0A165Z7K7</accession>
<evidence type="ECO:0000256" key="2">
    <source>
        <dbReference type="ARBA" id="ARBA00022729"/>
    </source>
</evidence>
<protein>
    <recommendedName>
        <fullName evidence="5">Antifreeze protein</fullName>
    </recommendedName>
</protein>
<dbReference type="EMBL" id="KV417682">
    <property type="protein sequence ID" value="KZP10302.1"/>
    <property type="molecule type" value="Genomic_DNA"/>
</dbReference>
<dbReference type="OrthoDB" id="10264374at2759"/>
<keyword evidence="4" id="KW-1185">Reference proteome</keyword>
<evidence type="ECO:0000313" key="4">
    <source>
        <dbReference type="Proteomes" id="UP000076532"/>
    </source>
</evidence>
<reference evidence="3 4" key="1">
    <citation type="journal article" date="2016" name="Mol. Biol. Evol.">
        <title>Comparative Genomics of Early-Diverging Mushroom-Forming Fungi Provides Insights into the Origins of Lignocellulose Decay Capabilities.</title>
        <authorList>
            <person name="Nagy L.G."/>
            <person name="Riley R."/>
            <person name="Tritt A."/>
            <person name="Adam C."/>
            <person name="Daum C."/>
            <person name="Floudas D."/>
            <person name="Sun H."/>
            <person name="Yadav J.S."/>
            <person name="Pangilinan J."/>
            <person name="Larsson K.H."/>
            <person name="Matsuura K."/>
            <person name="Barry K."/>
            <person name="Labutti K."/>
            <person name="Kuo R."/>
            <person name="Ohm R.A."/>
            <person name="Bhattacharya S.S."/>
            <person name="Shirouzu T."/>
            <person name="Yoshinaga Y."/>
            <person name="Martin F.M."/>
            <person name="Grigoriev I.V."/>
            <person name="Hibbett D.S."/>
        </authorList>
    </citation>
    <scope>NUCLEOTIDE SEQUENCE [LARGE SCALE GENOMIC DNA]</scope>
    <source>
        <strain evidence="3 4">CBS 109695</strain>
    </source>
</reference>
<dbReference type="Pfam" id="PF11999">
    <property type="entry name" value="Ice_binding"/>
    <property type="match status" value="1"/>
</dbReference>
<comment type="similarity">
    <text evidence="1">Belongs to the ice-binding protein family.</text>
</comment>
<evidence type="ECO:0000313" key="3">
    <source>
        <dbReference type="EMBL" id="KZP10302.1"/>
    </source>
</evidence>
<gene>
    <name evidence="3" type="ORF">FIBSPDRAFT_872802</name>
</gene>
<evidence type="ECO:0000256" key="1">
    <source>
        <dbReference type="ARBA" id="ARBA00005445"/>
    </source>
</evidence>
<name>A0A165Z7K7_9AGAM</name>
<dbReference type="Proteomes" id="UP000076532">
    <property type="component" value="Unassembled WGS sequence"/>
</dbReference>
<dbReference type="InterPro" id="IPR021884">
    <property type="entry name" value="Ice-bd_prot"/>
</dbReference>
<sequence length="181" mass="17962">MLTGLIAGSICISPSAATGITGFALTLSSDGTYSTSSQITGLSDMGTAYNDASGRVNPDHTNLASGAIGGLILTPGLYKWTSAVSIGSSVTILGLPTDTWIFQITGGSNIAHAQAVILAGGASPANIVWVVAGAVTLGTNSVFEGIILGGSSITMQTSSSITGRLFAQTAVALQVATVTQP</sequence>
<proteinExistence type="inferred from homology"/>
<organism evidence="3 4">
    <name type="scientific">Athelia psychrophila</name>
    <dbReference type="NCBI Taxonomy" id="1759441"/>
    <lineage>
        <taxon>Eukaryota</taxon>
        <taxon>Fungi</taxon>
        <taxon>Dikarya</taxon>
        <taxon>Basidiomycota</taxon>
        <taxon>Agaricomycotina</taxon>
        <taxon>Agaricomycetes</taxon>
        <taxon>Agaricomycetidae</taxon>
        <taxon>Atheliales</taxon>
        <taxon>Atheliaceae</taxon>
        <taxon>Athelia</taxon>
    </lineage>
</organism>
<evidence type="ECO:0008006" key="5">
    <source>
        <dbReference type="Google" id="ProtNLM"/>
    </source>
</evidence>